<evidence type="ECO:0000256" key="1">
    <source>
        <dbReference type="SAM" id="MobiDB-lite"/>
    </source>
</evidence>
<keyword evidence="2" id="KW-0378">Hydrolase</keyword>
<reference evidence="3" key="2">
    <citation type="submission" date="2016-02" db="EMBL/GenBank/DDBJ databases">
        <title>Genome sequencing of Aspergillus luchuensis NBRC 4314.</title>
        <authorList>
            <person name="Yamada O."/>
        </authorList>
    </citation>
    <scope>NUCLEOTIDE SEQUENCE [LARGE SCALE GENOMIC DNA]</scope>
    <source>
        <strain evidence="3">RIB 2604</strain>
    </source>
</reference>
<keyword evidence="2" id="KW-0347">Helicase</keyword>
<reference evidence="2 3" key="1">
    <citation type="journal article" date="2016" name="DNA Res.">
        <title>Genome sequence of Aspergillus luchuensis NBRC 4314.</title>
        <authorList>
            <person name="Yamada O."/>
            <person name="Machida M."/>
            <person name="Hosoyama A."/>
            <person name="Goto M."/>
            <person name="Takahashi T."/>
            <person name="Futagami T."/>
            <person name="Yamagata Y."/>
            <person name="Takeuchi M."/>
            <person name="Kobayashi T."/>
            <person name="Koike H."/>
            <person name="Abe K."/>
            <person name="Asai K."/>
            <person name="Arita M."/>
            <person name="Fujita N."/>
            <person name="Fukuda K."/>
            <person name="Higa K."/>
            <person name="Horikawa H."/>
            <person name="Ishikawa T."/>
            <person name="Jinno K."/>
            <person name="Kato Y."/>
            <person name="Kirimura K."/>
            <person name="Mizutani O."/>
            <person name="Nakasone K."/>
            <person name="Sano M."/>
            <person name="Shiraishi Y."/>
            <person name="Tsukahara M."/>
            <person name="Gomi K."/>
        </authorList>
    </citation>
    <scope>NUCLEOTIDE SEQUENCE [LARGE SCALE GENOMIC DNA]</scope>
    <source>
        <strain evidence="2 3">RIB 2604</strain>
    </source>
</reference>
<organism evidence="2 3">
    <name type="scientific">Aspergillus kawachii</name>
    <name type="common">White koji mold</name>
    <name type="synonym">Aspergillus awamori var. kawachi</name>
    <dbReference type="NCBI Taxonomy" id="1069201"/>
    <lineage>
        <taxon>Eukaryota</taxon>
        <taxon>Fungi</taxon>
        <taxon>Dikarya</taxon>
        <taxon>Ascomycota</taxon>
        <taxon>Pezizomycotina</taxon>
        <taxon>Eurotiomycetes</taxon>
        <taxon>Eurotiomycetidae</taxon>
        <taxon>Eurotiales</taxon>
        <taxon>Aspergillaceae</taxon>
        <taxon>Aspergillus</taxon>
        <taxon>Aspergillus subgen. Circumdati</taxon>
    </lineage>
</organism>
<proteinExistence type="predicted"/>
<gene>
    <name evidence="2" type="ORF">RIB2604_00803690</name>
</gene>
<dbReference type="EMBL" id="BCWF01000008">
    <property type="protein sequence ID" value="GAT20889.1"/>
    <property type="molecule type" value="Genomic_DNA"/>
</dbReference>
<dbReference type="AlphaFoldDB" id="A0A146F4Y5"/>
<feature type="region of interest" description="Disordered" evidence="1">
    <location>
        <begin position="1"/>
        <end position="22"/>
    </location>
</feature>
<name>A0A146F4Y5_ASPKA</name>
<protein>
    <submittedName>
        <fullName evidence="2">DEAD/DEAH box helicase</fullName>
    </submittedName>
</protein>
<sequence>MPDAASTTPVSHMRTPKAPWPEKPEALISRREAEDACALRLSHRYLCTGHWASRAAYIAAGQVTKFKISRL</sequence>
<keyword evidence="2" id="KW-0547">Nucleotide-binding</keyword>
<feature type="compositionally biased region" description="Polar residues" evidence="1">
    <location>
        <begin position="1"/>
        <end position="10"/>
    </location>
</feature>
<dbReference type="GO" id="GO:0004386">
    <property type="term" value="F:helicase activity"/>
    <property type="evidence" value="ECO:0007669"/>
    <property type="project" value="UniProtKB-KW"/>
</dbReference>
<accession>A0A146F4Y5</accession>
<keyword evidence="2" id="KW-0067">ATP-binding</keyword>
<evidence type="ECO:0000313" key="2">
    <source>
        <dbReference type="EMBL" id="GAT20889.1"/>
    </source>
</evidence>
<evidence type="ECO:0000313" key="3">
    <source>
        <dbReference type="Proteomes" id="UP000075230"/>
    </source>
</evidence>
<comment type="caution">
    <text evidence="2">The sequence shown here is derived from an EMBL/GenBank/DDBJ whole genome shotgun (WGS) entry which is preliminary data.</text>
</comment>
<dbReference type="Proteomes" id="UP000075230">
    <property type="component" value="Unassembled WGS sequence"/>
</dbReference>